<dbReference type="InterPro" id="IPR002734">
    <property type="entry name" value="RibDG_C"/>
</dbReference>
<feature type="domain" description="CMP/dCMP-type deaminase" evidence="13">
    <location>
        <begin position="1"/>
        <end position="129"/>
    </location>
</feature>
<evidence type="ECO:0000256" key="1">
    <source>
        <dbReference type="ARBA" id="ARBA00002151"/>
    </source>
</evidence>
<feature type="binding site" evidence="12">
    <location>
        <position position="78"/>
    </location>
    <ligand>
        <name>Zn(2+)</name>
        <dbReference type="ChEBI" id="CHEBI:29105"/>
        <note>catalytic</note>
    </ligand>
</feature>
<protein>
    <recommendedName>
        <fullName evidence="9">Riboflavin biosynthesis protein RibD</fullName>
    </recommendedName>
    <domain>
        <recommendedName>
            <fullName evidence="9">Diaminohydroxyphosphoribosylaminopyrimidine deaminase</fullName>
            <shortName evidence="9">DRAP deaminase</shortName>
            <ecNumber evidence="9">3.5.4.26</ecNumber>
        </recommendedName>
        <alternativeName>
            <fullName evidence="9">Riboflavin-specific deaminase</fullName>
        </alternativeName>
    </domain>
    <domain>
        <recommendedName>
            <fullName evidence="9">5-amino-6-(5-phosphoribosylamino)uracil reductase</fullName>
            <ecNumber evidence="9">1.1.1.193</ecNumber>
        </recommendedName>
        <alternativeName>
            <fullName evidence="9">HTP reductase</fullName>
        </alternativeName>
    </domain>
</protein>
<dbReference type="NCBIfam" id="TIGR00326">
    <property type="entry name" value="eubact_ribD"/>
    <property type="match status" value="1"/>
</dbReference>
<dbReference type="RefSeq" id="WP_014455386.1">
    <property type="nucleotide sequence ID" value="NC_017098.1"/>
</dbReference>
<dbReference type="EC" id="1.1.1.193" evidence="9"/>
<comment type="pathway">
    <text evidence="3 9">Cofactor biosynthesis; riboflavin biosynthesis; 5-amino-6-(D-ribitylamino)uracil from GTP: step 3/4.</text>
</comment>
<feature type="binding site" evidence="12">
    <location>
        <position position="50"/>
    </location>
    <ligand>
        <name>Zn(2+)</name>
        <dbReference type="ChEBI" id="CHEBI:29105"/>
        <note>catalytic</note>
    </ligand>
</feature>
<evidence type="ECO:0000256" key="2">
    <source>
        <dbReference type="ARBA" id="ARBA00004882"/>
    </source>
</evidence>
<keyword evidence="9" id="KW-0686">Riboflavin biosynthesis</keyword>
<comment type="catalytic activity">
    <reaction evidence="9">
        <text>2,5-diamino-6-hydroxy-4-(5-phosphoribosylamino)-pyrimidine + H2O + H(+) = 5-amino-6-(5-phospho-D-ribosylamino)uracil + NH4(+)</text>
        <dbReference type="Rhea" id="RHEA:21868"/>
        <dbReference type="ChEBI" id="CHEBI:15377"/>
        <dbReference type="ChEBI" id="CHEBI:15378"/>
        <dbReference type="ChEBI" id="CHEBI:28938"/>
        <dbReference type="ChEBI" id="CHEBI:58453"/>
        <dbReference type="ChEBI" id="CHEBI:58614"/>
        <dbReference type="EC" id="3.5.4.26"/>
    </reaction>
</comment>
<dbReference type="eggNOG" id="COG0117">
    <property type="taxonomic scope" value="Bacteria"/>
</dbReference>
<dbReference type="PIRSF" id="PIRSF006769">
    <property type="entry name" value="RibD"/>
    <property type="match status" value="1"/>
</dbReference>
<dbReference type="SUPFAM" id="SSF53927">
    <property type="entry name" value="Cytidine deaminase-like"/>
    <property type="match status" value="1"/>
</dbReference>
<keyword evidence="9" id="KW-0378">Hydrolase</keyword>
<evidence type="ECO:0000259" key="13">
    <source>
        <dbReference type="PROSITE" id="PS51747"/>
    </source>
</evidence>
<keyword evidence="6 9" id="KW-0521">NADP</keyword>
<evidence type="ECO:0000256" key="6">
    <source>
        <dbReference type="ARBA" id="ARBA00022857"/>
    </source>
</evidence>
<dbReference type="InterPro" id="IPR002125">
    <property type="entry name" value="CMP_dCMP_dom"/>
</dbReference>
<comment type="function">
    <text evidence="1 9">Converts 2,5-diamino-6-(ribosylamino)-4(3h)-pyrimidinone 5'-phosphate into 5-amino-6-(ribosylamino)-2,4(1h,3h)-pyrimidinedione 5'-phosphate.</text>
</comment>
<dbReference type="Proteomes" id="UP000007383">
    <property type="component" value="Chromosome"/>
</dbReference>
<dbReference type="GO" id="GO:0046872">
    <property type="term" value="F:metal ion binding"/>
    <property type="evidence" value="ECO:0007669"/>
    <property type="project" value="UniProtKB-KW"/>
</dbReference>
<keyword evidence="15" id="KW-1185">Reference proteome</keyword>
<keyword evidence="8" id="KW-0511">Multifunctional enzyme</keyword>
<dbReference type="PROSITE" id="PS51747">
    <property type="entry name" value="CYT_DCMP_DEAMINASES_2"/>
    <property type="match status" value="1"/>
</dbReference>
<dbReference type="SUPFAM" id="SSF53597">
    <property type="entry name" value="Dihydrofolate reductase-like"/>
    <property type="match status" value="1"/>
</dbReference>
<dbReference type="eggNOG" id="COG1985">
    <property type="taxonomic scope" value="Bacteria"/>
</dbReference>
<comment type="cofactor">
    <cofactor evidence="9 12">
        <name>Zn(2+)</name>
        <dbReference type="ChEBI" id="CHEBI:29105"/>
    </cofactor>
    <text evidence="9 12">Binds 1 zinc ion.</text>
</comment>
<dbReference type="STRING" id="889378.Spiaf_1325"/>
<evidence type="ECO:0000256" key="5">
    <source>
        <dbReference type="ARBA" id="ARBA00007417"/>
    </source>
</evidence>
<gene>
    <name evidence="14" type="ordered locus">Spiaf_1325</name>
</gene>
<dbReference type="InterPro" id="IPR024072">
    <property type="entry name" value="DHFR-like_dom_sf"/>
</dbReference>
<dbReference type="Pfam" id="PF01872">
    <property type="entry name" value="RibD_C"/>
    <property type="match status" value="1"/>
</dbReference>
<feature type="binding site" evidence="11">
    <location>
        <position position="202"/>
    </location>
    <ligand>
        <name>NADP(+)</name>
        <dbReference type="ChEBI" id="CHEBI:58349"/>
    </ligand>
</feature>
<dbReference type="CDD" id="cd01284">
    <property type="entry name" value="Riboflavin_deaminase-reductase"/>
    <property type="match status" value="1"/>
</dbReference>
<dbReference type="UniPathway" id="UPA00275">
    <property type="reaction ID" value="UER00401"/>
</dbReference>
<feature type="binding site" evidence="11">
    <location>
        <position position="174"/>
    </location>
    <ligand>
        <name>substrate</name>
    </ligand>
</feature>
<feature type="binding site" evidence="11">
    <location>
        <position position="190"/>
    </location>
    <ligand>
        <name>substrate</name>
    </ligand>
</feature>
<dbReference type="AlphaFoldDB" id="H9UIQ6"/>
<dbReference type="GO" id="GO:0008703">
    <property type="term" value="F:5-amino-6-(5-phosphoribosylamino)uracil reductase activity"/>
    <property type="evidence" value="ECO:0007669"/>
    <property type="project" value="UniProtKB-EC"/>
</dbReference>
<feature type="active site" description="Proton donor" evidence="10">
    <location>
        <position position="52"/>
    </location>
</feature>
<dbReference type="GO" id="GO:0050661">
    <property type="term" value="F:NADP binding"/>
    <property type="evidence" value="ECO:0007669"/>
    <property type="project" value="InterPro"/>
</dbReference>
<accession>H9UIQ6</accession>
<dbReference type="NCBIfam" id="TIGR00227">
    <property type="entry name" value="ribD_Cterm"/>
    <property type="match status" value="1"/>
</dbReference>
<feature type="binding site" evidence="11">
    <location>
        <begin position="303"/>
        <end position="309"/>
    </location>
    <ligand>
        <name>NADP(+)</name>
        <dbReference type="ChEBI" id="CHEBI:58349"/>
    </ligand>
</feature>
<dbReference type="PATRIC" id="fig|889378.3.peg.1329"/>
<dbReference type="HOGENOM" id="CLU_036590_1_2_12"/>
<feature type="binding site" evidence="11">
    <location>
        <position position="206"/>
    </location>
    <ligand>
        <name>substrate</name>
    </ligand>
</feature>
<name>H9UIQ6_SPIAZ</name>
<dbReference type="Pfam" id="PF00383">
    <property type="entry name" value="dCMP_cyt_deam_1"/>
    <property type="match status" value="1"/>
</dbReference>
<dbReference type="Gene3D" id="3.40.430.10">
    <property type="entry name" value="Dihydrofolate Reductase, subunit A"/>
    <property type="match status" value="1"/>
</dbReference>
<dbReference type="Gene3D" id="3.40.140.10">
    <property type="entry name" value="Cytidine Deaminase, domain 2"/>
    <property type="match status" value="1"/>
</dbReference>
<sequence>MEDRYYMEHALRLASAGAGHVTPNPLVGAVLVRNGQVIGEGWHARYGGPHAEQAAIDHALQQGNDPRGATLYCTLEPCSFTAPDKHNPPCTTAIRTHGIRTVVLAIVDPNPRVRGSGIAQLKQAGIEVRTGVCARKAVRQNEAYILSREQRRPYIVLKWAQSLDGCMATGSHDSKWISSPSAREEAHHLRGRLDAVMVGSGTAAHDDPQLTVRTANNRYPQPLRVVVSRHGNLRKDSHLVTQADTIPTRLYCTGISPDQQSRLTAAGIQVIPVEPDSESLPSLHQVMQHLYDDGIQSILVEGGARLHASLLRQGLYDRITAFTEPVFLGDGLRPTDNLHPATVAAAPRLLDSEFHRFGSTISISGLHPDAARLLHDLIPDKEASCSPV</sequence>
<dbReference type="KEGG" id="sfc:Spiaf_1325"/>
<comment type="pathway">
    <text evidence="2 9">Cofactor biosynthesis; riboflavin biosynthesis; 5-amino-6-(D-ribitylamino)uracil from GTP: step 2/4.</text>
</comment>
<proteinExistence type="inferred from homology"/>
<organism evidence="14 15">
    <name type="scientific">Spirochaeta africana (strain ATCC 700263 / DSM 8902 / Z-7692)</name>
    <dbReference type="NCBI Taxonomy" id="889378"/>
    <lineage>
        <taxon>Bacteria</taxon>
        <taxon>Pseudomonadati</taxon>
        <taxon>Spirochaetota</taxon>
        <taxon>Spirochaetia</taxon>
        <taxon>Spirochaetales</taxon>
        <taxon>Spirochaetaceae</taxon>
        <taxon>Spirochaeta</taxon>
    </lineage>
</organism>
<evidence type="ECO:0000256" key="3">
    <source>
        <dbReference type="ARBA" id="ARBA00004910"/>
    </source>
</evidence>
<feature type="binding site" evidence="11">
    <location>
        <position position="176"/>
    </location>
    <ligand>
        <name>NADP(+)</name>
        <dbReference type="ChEBI" id="CHEBI:58349"/>
    </ligand>
</feature>
<feature type="binding site" evidence="11">
    <location>
        <position position="160"/>
    </location>
    <ligand>
        <name>NADP(+)</name>
        <dbReference type="ChEBI" id="CHEBI:58349"/>
    </ligand>
</feature>
<evidence type="ECO:0000256" key="4">
    <source>
        <dbReference type="ARBA" id="ARBA00005259"/>
    </source>
</evidence>
<evidence type="ECO:0000256" key="9">
    <source>
        <dbReference type="PIRNR" id="PIRNR006769"/>
    </source>
</evidence>
<keyword evidence="9 12" id="KW-0862">Zinc</keyword>
<dbReference type="InterPro" id="IPR016193">
    <property type="entry name" value="Cytidine_deaminase-like"/>
</dbReference>
<feature type="binding site" evidence="11">
    <location>
        <position position="301"/>
    </location>
    <ligand>
        <name>substrate</name>
    </ligand>
</feature>
<evidence type="ECO:0000256" key="10">
    <source>
        <dbReference type="PIRSR" id="PIRSR006769-1"/>
    </source>
</evidence>
<dbReference type="InterPro" id="IPR050765">
    <property type="entry name" value="Riboflavin_Biosynth_HTPR"/>
</dbReference>
<comment type="similarity">
    <text evidence="5 9">In the C-terminal section; belongs to the HTP reductase family.</text>
</comment>
<evidence type="ECO:0000313" key="15">
    <source>
        <dbReference type="Proteomes" id="UP000007383"/>
    </source>
</evidence>
<evidence type="ECO:0000313" key="14">
    <source>
        <dbReference type="EMBL" id="AFG37399.1"/>
    </source>
</evidence>
<dbReference type="GO" id="GO:0008835">
    <property type="term" value="F:diaminohydroxyphosphoribosylaminopyrimidine deaminase activity"/>
    <property type="evidence" value="ECO:0007669"/>
    <property type="project" value="UniProtKB-EC"/>
</dbReference>
<feature type="binding site" evidence="12">
    <location>
        <position position="90"/>
    </location>
    <ligand>
        <name>Zn(2+)</name>
        <dbReference type="ChEBI" id="CHEBI:29105"/>
        <note>catalytic</note>
    </ligand>
</feature>
<dbReference type="EC" id="3.5.4.26" evidence="9"/>
<dbReference type="PANTHER" id="PTHR38011">
    <property type="entry name" value="DIHYDROFOLATE REDUCTASE FAMILY PROTEIN (AFU_ORTHOLOGUE AFUA_8G06820)"/>
    <property type="match status" value="1"/>
</dbReference>
<keyword evidence="7 9" id="KW-0560">Oxidoreductase</keyword>
<evidence type="ECO:0000256" key="7">
    <source>
        <dbReference type="ARBA" id="ARBA00023002"/>
    </source>
</evidence>
<dbReference type="InterPro" id="IPR011549">
    <property type="entry name" value="RibD_C"/>
</dbReference>
<comment type="similarity">
    <text evidence="4 9">In the N-terminal section; belongs to the cytidine and deoxycytidylate deaminase family.</text>
</comment>
<keyword evidence="9 12" id="KW-0479">Metal-binding</keyword>
<dbReference type="InterPro" id="IPR004794">
    <property type="entry name" value="Eubact_RibD"/>
</dbReference>
<feature type="binding site" evidence="11">
    <location>
        <position position="210"/>
    </location>
    <ligand>
        <name>substrate</name>
    </ligand>
</feature>
<comment type="catalytic activity">
    <reaction evidence="9">
        <text>5-amino-6-(5-phospho-D-ribitylamino)uracil + NADP(+) = 5-amino-6-(5-phospho-D-ribosylamino)uracil + NADPH + H(+)</text>
        <dbReference type="Rhea" id="RHEA:17845"/>
        <dbReference type="ChEBI" id="CHEBI:15378"/>
        <dbReference type="ChEBI" id="CHEBI:57783"/>
        <dbReference type="ChEBI" id="CHEBI:58349"/>
        <dbReference type="ChEBI" id="CHEBI:58421"/>
        <dbReference type="ChEBI" id="CHEBI:58453"/>
        <dbReference type="EC" id="1.1.1.193"/>
    </reaction>
</comment>
<evidence type="ECO:0000256" key="11">
    <source>
        <dbReference type="PIRSR" id="PIRSR006769-2"/>
    </source>
</evidence>
<reference evidence="15" key="1">
    <citation type="journal article" date="2013" name="Stand. Genomic Sci.">
        <title>Complete genome sequence of the halophilic bacterium Spirochaeta africana type strain (Z-7692(T)) from the alkaline Lake Magadi in the East African Rift.</title>
        <authorList>
            <person name="Liolos K."/>
            <person name="Abt B."/>
            <person name="Scheuner C."/>
            <person name="Teshima H."/>
            <person name="Held B."/>
            <person name="Lapidus A."/>
            <person name="Nolan M."/>
            <person name="Lucas S."/>
            <person name="Deshpande S."/>
            <person name="Cheng J.F."/>
            <person name="Tapia R."/>
            <person name="Goodwin L.A."/>
            <person name="Pitluck S."/>
            <person name="Pagani I."/>
            <person name="Ivanova N."/>
            <person name="Mavromatis K."/>
            <person name="Mikhailova N."/>
            <person name="Huntemann M."/>
            <person name="Pati A."/>
            <person name="Chen A."/>
            <person name="Palaniappan K."/>
            <person name="Land M."/>
            <person name="Rohde M."/>
            <person name="Tindall B.J."/>
            <person name="Detter J.C."/>
            <person name="Goker M."/>
            <person name="Bristow J."/>
            <person name="Eisen J.A."/>
            <person name="Markowitz V."/>
            <person name="Hugenholtz P."/>
            <person name="Woyke T."/>
            <person name="Klenk H.P."/>
            <person name="Kyrpides N.C."/>
        </authorList>
    </citation>
    <scope>NUCLEOTIDE SEQUENCE</scope>
    <source>
        <strain evidence="15">ATCC 700263 / DSM 8902 / Z-7692</strain>
    </source>
</reference>
<dbReference type="GO" id="GO:0009231">
    <property type="term" value="P:riboflavin biosynthetic process"/>
    <property type="evidence" value="ECO:0007669"/>
    <property type="project" value="UniProtKB-UniPathway"/>
</dbReference>
<feature type="binding site" evidence="11">
    <location>
        <position position="213"/>
    </location>
    <ligand>
        <name>substrate</name>
    </ligand>
</feature>
<evidence type="ECO:0000256" key="12">
    <source>
        <dbReference type="PIRSR" id="PIRSR006769-3"/>
    </source>
</evidence>
<dbReference type="EMBL" id="CP003282">
    <property type="protein sequence ID" value="AFG37399.1"/>
    <property type="molecule type" value="Genomic_DNA"/>
</dbReference>
<evidence type="ECO:0000256" key="8">
    <source>
        <dbReference type="ARBA" id="ARBA00023268"/>
    </source>
</evidence>
<dbReference type="PANTHER" id="PTHR38011:SF7">
    <property type="entry name" value="2,5-DIAMINO-6-RIBOSYLAMINO-4(3H)-PYRIMIDINONE 5'-PHOSPHATE REDUCTASE"/>
    <property type="match status" value="1"/>
</dbReference>